<name>A0ABV9SFK1_9PSEU</name>
<accession>A0ABV9SFK1</accession>
<reference evidence="2" key="1">
    <citation type="journal article" date="2019" name="Int. J. Syst. Evol. Microbiol.">
        <title>The Global Catalogue of Microorganisms (GCM) 10K type strain sequencing project: providing services to taxonomists for standard genome sequencing and annotation.</title>
        <authorList>
            <consortium name="The Broad Institute Genomics Platform"/>
            <consortium name="The Broad Institute Genome Sequencing Center for Infectious Disease"/>
            <person name="Wu L."/>
            <person name="Ma J."/>
        </authorList>
    </citation>
    <scope>NUCLEOTIDE SEQUENCE [LARGE SCALE GENOMIC DNA]</scope>
    <source>
        <strain evidence="2">ZS-22-S1</strain>
    </source>
</reference>
<dbReference type="EMBL" id="JBHSIS010000027">
    <property type="protein sequence ID" value="MFC4859203.1"/>
    <property type="molecule type" value="Genomic_DNA"/>
</dbReference>
<sequence length="218" mass="24715">MKDVRGWIEKKLQENGYTSTRLPPFQLAIERTSRPGARVLCIGLEEGEAFDAQDVDVAIEEVAGTGFVVVVPTRITHAAYERAEDLGICVTGFGELVDALDHDEDIAQHIDSQERYERRRLTRHKAVKSLKRKGHHAYEILRDKFRPLTIITINEYEFTADRMYILLESYEGIDPDLIVVTNPNCHGFSTDSWRAAEQAGIPLILFDDLLDGLGTQWT</sequence>
<organism evidence="1 2">
    <name type="scientific">Actinophytocola glycyrrhizae</name>
    <dbReference type="NCBI Taxonomy" id="2044873"/>
    <lineage>
        <taxon>Bacteria</taxon>
        <taxon>Bacillati</taxon>
        <taxon>Actinomycetota</taxon>
        <taxon>Actinomycetes</taxon>
        <taxon>Pseudonocardiales</taxon>
        <taxon>Pseudonocardiaceae</taxon>
    </lineage>
</organism>
<comment type="caution">
    <text evidence="1">The sequence shown here is derived from an EMBL/GenBank/DDBJ whole genome shotgun (WGS) entry which is preliminary data.</text>
</comment>
<proteinExistence type="predicted"/>
<evidence type="ECO:0000313" key="1">
    <source>
        <dbReference type="EMBL" id="MFC4859203.1"/>
    </source>
</evidence>
<evidence type="ECO:0000313" key="2">
    <source>
        <dbReference type="Proteomes" id="UP001595859"/>
    </source>
</evidence>
<gene>
    <name evidence="1" type="ORF">ACFPCV_37385</name>
</gene>
<protein>
    <submittedName>
        <fullName evidence="1">Uncharacterized protein</fullName>
    </submittedName>
</protein>
<dbReference type="Proteomes" id="UP001595859">
    <property type="component" value="Unassembled WGS sequence"/>
</dbReference>
<keyword evidence="2" id="KW-1185">Reference proteome</keyword>
<dbReference type="RefSeq" id="WP_378062124.1">
    <property type="nucleotide sequence ID" value="NZ_JBHSIS010000027.1"/>
</dbReference>